<dbReference type="RefSeq" id="WP_200276244.1">
    <property type="nucleotide sequence ID" value="NZ_CP066802.1"/>
</dbReference>
<evidence type="ECO:0000313" key="4">
    <source>
        <dbReference type="Proteomes" id="UP000595895"/>
    </source>
</evidence>
<gene>
    <name evidence="3" type="ORF">JG540_01230</name>
</gene>
<sequence>MPEPEPGRGHLLPSRLPVAGSSPPASADTPDLAVTTSSLSLSHGDSLPDGGAPPAAAETQPLAAATQAESALPGSTGEPVAEALGSRGREAGEGHEVPTAATAPLTGTGRGARPRRRRRPLRWLAAVSVLLLCLGGAFAVSKAESIARHTVQQQVLAALPGLSADAVVDLGAERMLPQLWDGELRGFTVTASSLQVGAGAAQAQGLSEPVTLSGIRVQVTGMGTRSPHQASSLRAGGSLSWEQLSGLAAARLKGGGSSAAGLVTGVELQQVEGGAPDSLRVVVDVPAATFAATGTLSIDPQGDLLLSLSEVEVSSGLLSGVGVPDDETFLEQVGVPQTMTVLPASALAQGLKVESVETTASGVSVVLSGQDVALDNLGK</sequence>
<keyword evidence="2" id="KW-0472">Membrane</keyword>
<keyword evidence="2" id="KW-1133">Transmembrane helix</keyword>
<feature type="region of interest" description="Disordered" evidence="1">
    <location>
        <begin position="1"/>
        <end position="117"/>
    </location>
</feature>
<name>A0A7T7M9S5_9ACTO</name>
<dbReference type="EMBL" id="CP066802">
    <property type="protein sequence ID" value="QQM67556.1"/>
    <property type="molecule type" value="Genomic_DNA"/>
</dbReference>
<proteinExistence type="predicted"/>
<dbReference type="Proteomes" id="UP000595895">
    <property type="component" value="Chromosome"/>
</dbReference>
<feature type="compositionally biased region" description="Basic and acidic residues" evidence="1">
    <location>
        <begin position="87"/>
        <end position="96"/>
    </location>
</feature>
<accession>A0A7T7M9S5</accession>
<keyword evidence="2" id="KW-0812">Transmembrane</keyword>
<reference evidence="3 4" key="1">
    <citation type="submission" date="2020-12" db="EMBL/GenBank/DDBJ databases">
        <authorList>
            <person name="Zhou J."/>
        </authorList>
    </citation>
    <scope>NUCLEOTIDE SEQUENCE [LARGE SCALE GENOMIC DNA]</scope>
    <source>
        <strain evidence="3 4">CCUG 61299</strain>
    </source>
</reference>
<feature type="compositionally biased region" description="Low complexity" evidence="1">
    <location>
        <begin position="98"/>
        <end position="107"/>
    </location>
</feature>
<organism evidence="3 4">
    <name type="scientific">Actinomyces weissii</name>
    <dbReference type="NCBI Taxonomy" id="675090"/>
    <lineage>
        <taxon>Bacteria</taxon>
        <taxon>Bacillati</taxon>
        <taxon>Actinomycetota</taxon>
        <taxon>Actinomycetes</taxon>
        <taxon>Actinomycetales</taxon>
        <taxon>Actinomycetaceae</taxon>
        <taxon>Actinomyces</taxon>
    </lineage>
</organism>
<feature type="compositionally biased region" description="Polar residues" evidence="1">
    <location>
        <begin position="34"/>
        <end position="43"/>
    </location>
</feature>
<dbReference type="AlphaFoldDB" id="A0A7T7M9S5"/>
<protein>
    <submittedName>
        <fullName evidence="3">LmeA family phospholipid-binding protein</fullName>
    </submittedName>
</protein>
<feature type="compositionally biased region" description="Low complexity" evidence="1">
    <location>
        <begin position="52"/>
        <end position="69"/>
    </location>
</feature>
<evidence type="ECO:0000256" key="2">
    <source>
        <dbReference type="SAM" id="Phobius"/>
    </source>
</evidence>
<dbReference type="Pfam" id="PF11209">
    <property type="entry name" value="LmeA"/>
    <property type="match status" value="1"/>
</dbReference>
<evidence type="ECO:0000256" key="1">
    <source>
        <dbReference type="SAM" id="MobiDB-lite"/>
    </source>
</evidence>
<dbReference type="KEGG" id="awe:JG540_01230"/>
<evidence type="ECO:0000313" key="3">
    <source>
        <dbReference type="EMBL" id="QQM67556.1"/>
    </source>
</evidence>
<feature type="transmembrane region" description="Helical" evidence="2">
    <location>
        <begin position="123"/>
        <end position="140"/>
    </location>
</feature>
<keyword evidence="4" id="KW-1185">Reference proteome</keyword>
<dbReference type="InterPro" id="IPR021373">
    <property type="entry name" value="DUF2993"/>
</dbReference>